<feature type="signal peptide" evidence="2">
    <location>
        <begin position="1"/>
        <end position="18"/>
    </location>
</feature>
<keyword evidence="2" id="KW-0732">Signal</keyword>
<dbReference type="Proteomes" id="UP000018467">
    <property type="component" value="Unassembled WGS sequence"/>
</dbReference>
<reference evidence="4" key="2">
    <citation type="journal article" date="2014" name="Nat. Commun.">
        <title>The cavefish genome reveals candidate genes for eye loss.</title>
        <authorList>
            <person name="McGaugh S.E."/>
            <person name="Gross J.B."/>
            <person name="Aken B."/>
            <person name="Blin M."/>
            <person name="Borowsky R."/>
            <person name="Chalopin D."/>
            <person name="Hinaux H."/>
            <person name="Jeffery W.R."/>
            <person name="Keene A."/>
            <person name="Ma L."/>
            <person name="Minx P."/>
            <person name="Murphy D."/>
            <person name="O'Quin K.E."/>
            <person name="Retaux S."/>
            <person name="Rohner N."/>
            <person name="Searle S.M."/>
            <person name="Stahl B.A."/>
            <person name="Tabin C."/>
            <person name="Volff J.N."/>
            <person name="Yoshizawa M."/>
            <person name="Warren W.C."/>
        </authorList>
    </citation>
    <scope>NUCLEOTIDE SEQUENCE [LARGE SCALE GENOMIC DNA]</scope>
    <source>
        <strain evidence="4">female</strain>
    </source>
</reference>
<keyword evidence="4" id="KW-1185">Reference proteome</keyword>
<evidence type="ECO:0000313" key="4">
    <source>
        <dbReference type="Proteomes" id="UP000018467"/>
    </source>
</evidence>
<sequence length="113" mass="12395">ITITILLLFPSRLRFTLVTQVELQGGGSQAHRQSPPPRLKRSPTSVSMSSWDHRRMPPHQLMIFCIFGRDRVFTMLAGFELLGLSNPPTSASQNAGITGVSHCALPQSLLTIA</sequence>
<evidence type="ECO:0000313" key="3">
    <source>
        <dbReference type="Ensembl" id="ENSAMXP00000034504.1"/>
    </source>
</evidence>
<protein>
    <submittedName>
        <fullName evidence="3">Uncharacterized protein</fullName>
    </submittedName>
</protein>
<feature type="chain" id="PRO_5017182966" evidence="2">
    <location>
        <begin position="19"/>
        <end position="113"/>
    </location>
</feature>
<dbReference type="Ensembl" id="ENSAMXT00000032904.1">
    <property type="protein sequence ID" value="ENSAMXP00000034504.1"/>
    <property type="gene ID" value="ENSAMXG00000034676.1"/>
</dbReference>
<organism evidence="3 4">
    <name type="scientific">Astyanax mexicanus</name>
    <name type="common">Blind cave fish</name>
    <name type="synonym">Astyanax fasciatus mexicanus</name>
    <dbReference type="NCBI Taxonomy" id="7994"/>
    <lineage>
        <taxon>Eukaryota</taxon>
        <taxon>Metazoa</taxon>
        <taxon>Chordata</taxon>
        <taxon>Craniata</taxon>
        <taxon>Vertebrata</taxon>
        <taxon>Euteleostomi</taxon>
        <taxon>Actinopterygii</taxon>
        <taxon>Neopterygii</taxon>
        <taxon>Teleostei</taxon>
        <taxon>Ostariophysi</taxon>
        <taxon>Characiformes</taxon>
        <taxon>Characoidei</taxon>
        <taxon>Acestrorhamphidae</taxon>
        <taxon>Acestrorhamphinae</taxon>
        <taxon>Astyanax</taxon>
    </lineage>
</organism>
<dbReference type="PRINTS" id="PR02045">
    <property type="entry name" value="F138DOMAIN"/>
</dbReference>
<dbReference type="AlphaFoldDB" id="A0A3B1IZD0"/>
<evidence type="ECO:0000256" key="1">
    <source>
        <dbReference type="SAM" id="MobiDB-lite"/>
    </source>
</evidence>
<evidence type="ECO:0000256" key="2">
    <source>
        <dbReference type="SAM" id="SignalP"/>
    </source>
</evidence>
<reference evidence="4" key="1">
    <citation type="submission" date="2013-03" db="EMBL/GenBank/DDBJ databases">
        <authorList>
            <person name="Jeffery W."/>
            <person name="Warren W."/>
            <person name="Wilson R.K."/>
        </authorList>
    </citation>
    <scope>NUCLEOTIDE SEQUENCE</scope>
    <source>
        <strain evidence="4">female</strain>
    </source>
</reference>
<feature type="region of interest" description="Disordered" evidence="1">
    <location>
        <begin position="25"/>
        <end position="52"/>
    </location>
</feature>
<accession>A0A3B1IZD0</accession>
<reference evidence="3" key="3">
    <citation type="submission" date="2025-08" db="UniProtKB">
        <authorList>
            <consortium name="Ensembl"/>
        </authorList>
    </citation>
    <scope>IDENTIFICATION</scope>
</reference>
<dbReference type="Bgee" id="ENSAMXG00000034676">
    <property type="expression patterns" value="Expressed in embryo"/>
</dbReference>
<proteinExistence type="predicted"/>
<dbReference type="GeneTree" id="ENSGT01050000248312"/>
<name>A0A3B1IZD0_ASTMX</name>
<reference evidence="3" key="4">
    <citation type="submission" date="2025-09" db="UniProtKB">
        <authorList>
            <consortium name="Ensembl"/>
        </authorList>
    </citation>
    <scope>IDENTIFICATION</scope>
</reference>
<dbReference type="InParanoid" id="A0A3B1IZD0"/>